<reference evidence="1" key="1">
    <citation type="submission" date="2021-01" db="EMBL/GenBank/DDBJ databases">
        <title>Diatom-associated Roseobacters Show Island Model of Population Structure.</title>
        <authorList>
            <person name="Qu L."/>
            <person name="Feng X."/>
            <person name="Chen Y."/>
            <person name="Li L."/>
            <person name="Wang X."/>
            <person name="Hu Z."/>
            <person name="Wang H."/>
            <person name="Luo H."/>
        </authorList>
    </citation>
    <scope>NUCLEOTIDE SEQUENCE</scope>
    <source>
        <strain evidence="1">SM26-45</strain>
    </source>
</reference>
<gene>
    <name evidence="1" type="ORF">JQX14_17855</name>
</gene>
<evidence type="ECO:0000313" key="2">
    <source>
        <dbReference type="Proteomes" id="UP000809337"/>
    </source>
</evidence>
<organism evidence="1 2">
    <name type="scientific">Pseudosulfitobacter pseudonitzschiae</name>
    <dbReference type="NCBI Taxonomy" id="1402135"/>
    <lineage>
        <taxon>Bacteria</taxon>
        <taxon>Pseudomonadati</taxon>
        <taxon>Pseudomonadota</taxon>
        <taxon>Alphaproteobacteria</taxon>
        <taxon>Rhodobacterales</taxon>
        <taxon>Roseobacteraceae</taxon>
        <taxon>Pseudosulfitobacter</taxon>
    </lineage>
</organism>
<sequence length="146" mass="16506">MNTLYTAQRPGEVIADYPAFSIHKPAGKTALFGDVRLPVFAAGETVGLPFKSARYGVLYHWFKFGSVASYSLQYHECPIKSYELAQSRGHKLHWLTTLPTSLTSERRAKEERIAMDFGDRVIFEGRVFEIQVAPNQNAELREIIAL</sequence>
<evidence type="ECO:0000313" key="1">
    <source>
        <dbReference type="EMBL" id="MBM2356423.1"/>
    </source>
</evidence>
<dbReference type="AlphaFoldDB" id="A0A9Q2NWI7"/>
<comment type="caution">
    <text evidence="1">The sequence shown here is derived from an EMBL/GenBank/DDBJ whole genome shotgun (WGS) entry which is preliminary data.</text>
</comment>
<name>A0A9Q2NWI7_9RHOB</name>
<accession>A0A9Q2NWI7</accession>
<dbReference type="EMBL" id="JAFBWN010000015">
    <property type="protein sequence ID" value="MBM2356423.1"/>
    <property type="molecule type" value="Genomic_DNA"/>
</dbReference>
<proteinExistence type="predicted"/>
<dbReference type="Proteomes" id="UP000809337">
    <property type="component" value="Unassembled WGS sequence"/>
</dbReference>
<dbReference type="RefSeq" id="WP_231035333.1">
    <property type="nucleotide sequence ID" value="NZ_JAJNGX010000015.1"/>
</dbReference>
<protein>
    <submittedName>
        <fullName evidence="1">Uncharacterized protein</fullName>
    </submittedName>
</protein>